<dbReference type="Gene3D" id="3.30.470.20">
    <property type="entry name" value="ATP-grasp fold, B domain"/>
    <property type="match status" value="1"/>
</dbReference>
<name>A0ABV6LLM3_9BACI</name>
<dbReference type="RefSeq" id="WP_377345929.1">
    <property type="nucleotide sequence ID" value="NZ_JBHLTP010000004.1"/>
</dbReference>
<proteinExistence type="predicted"/>
<protein>
    <submittedName>
        <fullName evidence="1">YheC/YheD family protein</fullName>
    </submittedName>
</protein>
<gene>
    <name evidence="1" type="ORF">ACFFGV_06850</name>
</gene>
<dbReference type="SUPFAM" id="SSF56059">
    <property type="entry name" value="Glutathione synthetase ATP-binding domain-like"/>
    <property type="match status" value="1"/>
</dbReference>
<evidence type="ECO:0000313" key="1">
    <source>
        <dbReference type="EMBL" id="MFC0523299.1"/>
    </source>
</evidence>
<organism evidence="1 2">
    <name type="scientific">Pontibacillus salicampi</name>
    <dbReference type="NCBI Taxonomy" id="1449801"/>
    <lineage>
        <taxon>Bacteria</taxon>
        <taxon>Bacillati</taxon>
        <taxon>Bacillota</taxon>
        <taxon>Bacilli</taxon>
        <taxon>Bacillales</taxon>
        <taxon>Bacillaceae</taxon>
        <taxon>Pontibacillus</taxon>
    </lineage>
</organism>
<evidence type="ECO:0000313" key="2">
    <source>
        <dbReference type="Proteomes" id="UP001589836"/>
    </source>
</evidence>
<dbReference type="InterPro" id="IPR026838">
    <property type="entry name" value="YheC/D"/>
</dbReference>
<sequence length="254" mass="29095">MAGKLEQYEWLSKNPETSFHLPDSSKYSKAELSRYVKKYHSVFVKRDLSGQGRGVYRVTERKQGVYRINGYTFSGQLLKEDMSASAFHQLLQPFERLGREDKYIIQQAVESAAGPTTPFVIRSHVQRVNGIWEVPGHIVSIGVENTKENAIVNNCRGAQVISVEALFEQYLQEDQRVKVLDQLEDVCKKACQSLEPHYDSKEFGLDITLNQQLIPIIIEVNKNAGIASFHTIDASMWKRIMENRRKIKKESTTE</sequence>
<dbReference type="EMBL" id="JBHLTP010000004">
    <property type="protein sequence ID" value="MFC0523299.1"/>
    <property type="molecule type" value="Genomic_DNA"/>
</dbReference>
<accession>A0ABV6LLM3</accession>
<dbReference type="Pfam" id="PF14398">
    <property type="entry name" value="ATPgrasp_YheCD"/>
    <property type="match status" value="1"/>
</dbReference>
<comment type="caution">
    <text evidence="1">The sequence shown here is derived from an EMBL/GenBank/DDBJ whole genome shotgun (WGS) entry which is preliminary data.</text>
</comment>
<reference evidence="1 2" key="1">
    <citation type="submission" date="2024-09" db="EMBL/GenBank/DDBJ databases">
        <authorList>
            <person name="Sun Q."/>
            <person name="Mori K."/>
        </authorList>
    </citation>
    <scope>NUCLEOTIDE SEQUENCE [LARGE SCALE GENOMIC DNA]</scope>
    <source>
        <strain evidence="1 2">NCAIM B.02529</strain>
    </source>
</reference>
<keyword evidence="2" id="KW-1185">Reference proteome</keyword>
<dbReference type="Proteomes" id="UP001589836">
    <property type="component" value="Unassembled WGS sequence"/>
</dbReference>